<proteinExistence type="predicted"/>
<name>B6WSS2_9BACT</name>
<protein>
    <submittedName>
        <fullName evidence="2">Uncharacterized protein</fullName>
    </submittedName>
</protein>
<dbReference type="HOGENOM" id="CLU_2769111_0_0_7"/>
<dbReference type="AlphaFoldDB" id="B6WSS2"/>
<reference evidence="2 3" key="2">
    <citation type="submission" date="2008-10" db="EMBL/GenBank/DDBJ databases">
        <authorList>
            <person name="Fulton L."/>
            <person name="Clifton S."/>
            <person name="Fulton B."/>
            <person name="Xu J."/>
            <person name="Minx P."/>
            <person name="Pepin K.H."/>
            <person name="Johnson M."/>
            <person name="Bhonagiri V."/>
            <person name="Nash W.E."/>
            <person name="Mardis E.R."/>
            <person name="Wilson R.K."/>
        </authorList>
    </citation>
    <scope>NUCLEOTIDE SEQUENCE [LARGE SCALE GENOMIC DNA]</scope>
    <source>
        <strain evidence="2 3">ATCC 29098</strain>
    </source>
</reference>
<dbReference type="Proteomes" id="UP000003676">
    <property type="component" value="Unassembled WGS sequence"/>
</dbReference>
<evidence type="ECO:0000313" key="2">
    <source>
        <dbReference type="EMBL" id="EEB33833.1"/>
    </source>
</evidence>
<feature type="region of interest" description="Disordered" evidence="1">
    <location>
        <begin position="48"/>
        <end position="69"/>
    </location>
</feature>
<evidence type="ECO:0000313" key="3">
    <source>
        <dbReference type="Proteomes" id="UP000003676"/>
    </source>
</evidence>
<sequence length="69" mass="7556">MAFHVSLVRDACGEKRSKLFSASTIPVAGWKGMPYGRVVGVRGALDFQKQENVDDGPPGRKTRHTDGLR</sequence>
<accession>B6WSS2</accession>
<reference evidence="2 3" key="1">
    <citation type="submission" date="2008-10" db="EMBL/GenBank/DDBJ databases">
        <title>Draft genome sequence of Desulvovibrio piger (ATCC 29098).</title>
        <authorList>
            <person name="Sudarsanam P."/>
            <person name="Ley R."/>
            <person name="Guruge J."/>
            <person name="Turnbaugh P.J."/>
            <person name="Mahowald M."/>
            <person name="Liep D."/>
            <person name="Gordon J."/>
        </authorList>
    </citation>
    <scope>NUCLEOTIDE SEQUENCE [LARGE SCALE GENOMIC DNA]</scope>
    <source>
        <strain evidence="2 3">ATCC 29098</strain>
    </source>
</reference>
<organism evidence="2 3">
    <name type="scientific">Desulfovibrio piger ATCC 29098</name>
    <dbReference type="NCBI Taxonomy" id="411464"/>
    <lineage>
        <taxon>Bacteria</taxon>
        <taxon>Pseudomonadati</taxon>
        <taxon>Thermodesulfobacteriota</taxon>
        <taxon>Desulfovibrionia</taxon>
        <taxon>Desulfovibrionales</taxon>
        <taxon>Desulfovibrionaceae</taxon>
        <taxon>Desulfovibrio</taxon>
    </lineage>
</organism>
<comment type="caution">
    <text evidence="2">The sequence shown here is derived from an EMBL/GenBank/DDBJ whole genome shotgun (WGS) entry which is preliminary data.</text>
</comment>
<evidence type="ECO:0000256" key="1">
    <source>
        <dbReference type="SAM" id="MobiDB-lite"/>
    </source>
</evidence>
<dbReference type="EMBL" id="ABXU01000029">
    <property type="protein sequence ID" value="EEB33833.1"/>
    <property type="molecule type" value="Genomic_DNA"/>
</dbReference>
<gene>
    <name evidence="2" type="ORF">DESPIG_01123</name>
</gene>